<reference evidence="3" key="1">
    <citation type="submission" date="2024-07" db="EMBL/GenBank/DDBJ databases">
        <title>Two chromosome-level genome assemblies of Korean endemic species Abeliophyllum distichum and Forsythia ovata (Oleaceae).</title>
        <authorList>
            <person name="Jang H."/>
        </authorList>
    </citation>
    <scope>NUCLEOTIDE SEQUENCE [LARGE SCALE GENOMIC DNA]</scope>
</reference>
<dbReference type="EMBL" id="JBFOLJ010000008">
    <property type="protein sequence ID" value="KAL2514883.1"/>
    <property type="molecule type" value="Genomic_DNA"/>
</dbReference>
<feature type="transmembrane region" description="Helical" evidence="1">
    <location>
        <begin position="6"/>
        <end position="25"/>
    </location>
</feature>
<accession>A0ABD1TQM0</accession>
<protein>
    <submittedName>
        <fullName evidence="2">Uncharacterized protein</fullName>
    </submittedName>
</protein>
<sequence length="101" mass="11809">MSNPNKFWHIIIIFLHYISTSICAHTRTTYLLMERFLQILQVIRTQLVNNLRNLAISWSDECHQQPKCIFNEKISSKLPEAEKKKIEDALSRTSSGWMATS</sequence>
<keyword evidence="1" id="KW-1133">Transmembrane helix</keyword>
<keyword evidence="3" id="KW-1185">Reference proteome</keyword>
<evidence type="ECO:0000313" key="2">
    <source>
        <dbReference type="EMBL" id="KAL2514883.1"/>
    </source>
</evidence>
<gene>
    <name evidence="2" type="ORF">Fot_28854</name>
</gene>
<name>A0ABD1TQM0_9LAMI</name>
<evidence type="ECO:0000256" key="1">
    <source>
        <dbReference type="SAM" id="Phobius"/>
    </source>
</evidence>
<keyword evidence="1" id="KW-0812">Transmembrane</keyword>
<dbReference type="AlphaFoldDB" id="A0ABD1TQM0"/>
<proteinExistence type="predicted"/>
<organism evidence="2 3">
    <name type="scientific">Forsythia ovata</name>
    <dbReference type="NCBI Taxonomy" id="205694"/>
    <lineage>
        <taxon>Eukaryota</taxon>
        <taxon>Viridiplantae</taxon>
        <taxon>Streptophyta</taxon>
        <taxon>Embryophyta</taxon>
        <taxon>Tracheophyta</taxon>
        <taxon>Spermatophyta</taxon>
        <taxon>Magnoliopsida</taxon>
        <taxon>eudicotyledons</taxon>
        <taxon>Gunneridae</taxon>
        <taxon>Pentapetalae</taxon>
        <taxon>asterids</taxon>
        <taxon>lamiids</taxon>
        <taxon>Lamiales</taxon>
        <taxon>Oleaceae</taxon>
        <taxon>Forsythieae</taxon>
        <taxon>Forsythia</taxon>
    </lineage>
</organism>
<comment type="caution">
    <text evidence="2">The sequence shown here is derived from an EMBL/GenBank/DDBJ whole genome shotgun (WGS) entry which is preliminary data.</text>
</comment>
<keyword evidence="1" id="KW-0472">Membrane</keyword>
<evidence type="ECO:0000313" key="3">
    <source>
        <dbReference type="Proteomes" id="UP001604277"/>
    </source>
</evidence>
<dbReference type="Proteomes" id="UP001604277">
    <property type="component" value="Unassembled WGS sequence"/>
</dbReference>